<gene>
    <name evidence="1" type="ORF">OUO13_06040</name>
</gene>
<keyword evidence="2" id="KW-1185">Reference proteome</keyword>
<accession>A0A9X3EBY3</accession>
<dbReference type="AlphaFoldDB" id="A0A9X3EBY3"/>
<dbReference type="EMBL" id="JAPNOA010000019">
    <property type="protein sequence ID" value="MCY0964739.1"/>
    <property type="molecule type" value="Genomic_DNA"/>
</dbReference>
<comment type="caution">
    <text evidence="1">The sequence shown here is derived from an EMBL/GenBank/DDBJ whole genome shotgun (WGS) entry which is preliminary data.</text>
</comment>
<name>A0A9X3EBY3_9GAMM</name>
<reference evidence="1" key="1">
    <citation type="submission" date="2022-11" db="EMBL/GenBank/DDBJ databases">
        <title>Parathalassolutuus dongxingensis gen. nov., sp. nov., a novel member of family Oceanospirillaceae isolated from a coastal shrimp pond in Guangxi, China.</title>
        <authorList>
            <person name="Chen H."/>
        </authorList>
    </citation>
    <scope>NUCLEOTIDE SEQUENCE</scope>
    <source>
        <strain evidence="1">G-43</strain>
    </source>
</reference>
<proteinExistence type="predicted"/>
<dbReference type="RefSeq" id="WP_283172957.1">
    <property type="nucleotide sequence ID" value="NZ_JAPNOA010000019.1"/>
</dbReference>
<protein>
    <submittedName>
        <fullName evidence="1">Uncharacterized protein</fullName>
    </submittedName>
</protein>
<sequence length="323" mass="36718">MISTRVSRRKRNNLQAISRLIQLSVASTKPLWIPYGDNQGLLIDGRNGTFHEIGQVIDELCQQGASLASLAWLEGEIPASTRHLARSLNELQWAAAFYEYDGELPEYLRRDDIIGLKDWTTFVPSPCPPEFEKVVTLFRKRATSPAFAARLLKLDEDILHHFYFAAWHANQTIHVNRQAHHQQVRDEFENPQRSFRKALLGMLTTDVRDLVGVRALVRIHQNVRNVLTMDVMDFMRTDVMVILKADLLSPFKQAAAEKPAMPLKTQHIADHALLNNPFWNQFDPNRVQAAAPISVSAANTLAANDRDNRTSNVISLRRGQISR</sequence>
<organism evidence="1 2">
    <name type="scientific">Parathalassolituus penaei</name>
    <dbReference type="NCBI Taxonomy" id="2997323"/>
    <lineage>
        <taxon>Bacteria</taxon>
        <taxon>Pseudomonadati</taxon>
        <taxon>Pseudomonadota</taxon>
        <taxon>Gammaproteobacteria</taxon>
        <taxon>Oceanospirillales</taxon>
        <taxon>Oceanospirillaceae</taxon>
        <taxon>Parathalassolituus</taxon>
    </lineage>
</organism>
<dbReference type="Proteomes" id="UP001150830">
    <property type="component" value="Unassembled WGS sequence"/>
</dbReference>
<evidence type="ECO:0000313" key="2">
    <source>
        <dbReference type="Proteomes" id="UP001150830"/>
    </source>
</evidence>
<evidence type="ECO:0000313" key="1">
    <source>
        <dbReference type="EMBL" id="MCY0964739.1"/>
    </source>
</evidence>